<evidence type="ECO:0000313" key="2">
    <source>
        <dbReference type="EMBL" id="MED6153241.1"/>
    </source>
</evidence>
<protein>
    <submittedName>
        <fullName evidence="2">Uncharacterized protein</fullName>
    </submittedName>
</protein>
<dbReference type="EMBL" id="JASCZI010093360">
    <property type="protein sequence ID" value="MED6153241.1"/>
    <property type="molecule type" value="Genomic_DNA"/>
</dbReference>
<dbReference type="Proteomes" id="UP001341840">
    <property type="component" value="Unassembled WGS sequence"/>
</dbReference>
<organism evidence="2 3">
    <name type="scientific">Stylosanthes scabra</name>
    <dbReference type="NCBI Taxonomy" id="79078"/>
    <lineage>
        <taxon>Eukaryota</taxon>
        <taxon>Viridiplantae</taxon>
        <taxon>Streptophyta</taxon>
        <taxon>Embryophyta</taxon>
        <taxon>Tracheophyta</taxon>
        <taxon>Spermatophyta</taxon>
        <taxon>Magnoliopsida</taxon>
        <taxon>eudicotyledons</taxon>
        <taxon>Gunneridae</taxon>
        <taxon>Pentapetalae</taxon>
        <taxon>rosids</taxon>
        <taxon>fabids</taxon>
        <taxon>Fabales</taxon>
        <taxon>Fabaceae</taxon>
        <taxon>Papilionoideae</taxon>
        <taxon>50 kb inversion clade</taxon>
        <taxon>dalbergioids sensu lato</taxon>
        <taxon>Dalbergieae</taxon>
        <taxon>Pterocarpus clade</taxon>
        <taxon>Stylosanthes</taxon>
    </lineage>
</organism>
<name>A0ABU6TWH3_9FABA</name>
<proteinExistence type="predicted"/>
<evidence type="ECO:0000256" key="1">
    <source>
        <dbReference type="SAM" id="MobiDB-lite"/>
    </source>
</evidence>
<feature type="region of interest" description="Disordered" evidence="1">
    <location>
        <begin position="51"/>
        <end position="79"/>
    </location>
</feature>
<sequence length="132" mass="15147">MRQTQFGAKYTIGEFFLVMNFEPFARAAAGRPSGSDPRSAEEDWYHLGIHHKINRKSSSSHQQPPPSTSAQYSLEPSLHEVMRRLDRHERLLLHQSRQIANTQLMIRQAFPETDFTGLERISSDDSSESAEF</sequence>
<keyword evidence="3" id="KW-1185">Reference proteome</keyword>
<evidence type="ECO:0000313" key="3">
    <source>
        <dbReference type="Proteomes" id="UP001341840"/>
    </source>
</evidence>
<feature type="region of interest" description="Disordered" evidence="1">
    <location>
        <begin position="27"/>
        <end position="46"/>
    </location>
</feature>
<comment type="caution">
    <text evidence="2">The sequence shown here is derived from an EMBL/GenBank/DDBJ whole genome shotgun (WGS) entry which is preliminary data.</text>
</comment>
<accession>A0ABU6TWH3</accession>
<gene>
    <name evidence="2" type="ORF">PIB30_099963</name>
</gene>
<reference evidence="2 3" key="1">
    <citation type="journal article" date="2023" name="Plants (Basel)">
        <title>Bridging the Gap: Combining Genomics and Transcriptomics Approaches to Understand Stylosanthes scabra, an Orphan Legume from the Brazilian Caatinga.</title>
        <authorList>
            <person name="Ferreira-Neto J.R.C."/>
            <person name="da Silva M.D."/>
            <person name="Binneck E."/>
            <person name="de Melo N.F."/>
            <person name="da Silva R.H."/>
            <person name="de Melo A.L.T.M."/>
            <person name="Pandolfi V."/>
            <person name="Bustamante F.O."/>
            <person name="Brasileiro-Vidal A.C."/>
            <person name="Benko-Iseppon A.M."/>
        </authorList>
    </citation>
    <scope>NUCLEOTIDE SEQUENCE [LARGE SCALE GENOMIC DNA]</scope>
    <source>
        <tissue evidence="2">Leaves</tissue>
    </source>
</reference>